<organism evidence="1 2">
    <name type="scientific">Actinomadura mexicana</name>
    <dbReference type="NCBI Taxonomy" id="134959"/>
    <lineage>
        <taxon>Bacteria</taxon>
        <taxon>Bacillati</taxon>
        <taxon>Actinomycetota</taxon>
        <taxon>Actinomycetes</taxon>
        <taxon>Streptosporangiales</taxon>
        <taxon>Thermomonosporaceae</taxon>
        <taxon>Actinomadura</taxon>
    </lineage>
</organism>
<accession>A0A239FCJ1</accession>
<gene>
    <name evidence="1" type="ORF">SAMN06265355_12057</name>
</gene>
<evidence type="ECO:0000313" key="2">
    <source>
        <dbReference type="Proteomes" id="UP000198420"/>
    </source>
</evidence>
<keyword evidence="2" id="KW-1185">Reference proteome</keyword>
<reference evidence="2" key="1">
    <citation type="submission" date="2017-06" db="EMBL/GenBank/DDBJ databases">
        <authorList>
            <person name="Varghese N."/>
            <person name="Submissions S."/>
        </authorList>
    </citation>
    <scope>NUCLEOTIDE SEQUENCE [LARGE SCALE GENOMIC DNA]</scope>
    <source>
        <strain evidence="2">DSM 44485</strain>
    </source>
</reference>
<evidence type="ECO:0000313" key="1">
    <source>
        <dbReference type="EMBL" id="SNS54770.1"/>
    </source>
</evidence>
<protein>
    <submittedName>
        <fullName evidence="1">Uncharacterized protein</fullName>
    </submittedName>
</protein>
<name>A0A239FCJ1_9ACTN</name>
<dbReference type="EMBL" id="FZNP01000020">
    <property type="protein sequence ID" value="SNS54770.1"/>
    <property type="molecule type" value="Genomic_DNA"/>
</dbReference>
<sequence>MAALPLLTPAGTDLTNRKPIMQMESNIKPGAVGA</sequence>
<dbReference type="AlphaFoldDB" id="A0A239FCJ1"/>
<dbReference type="Proteomes" id="UP000198420">
    <property type="component" value="Unassembled WGS sequence"/>
</dbReference>
<proteinExistence type="predicted"/>